<dbReference type="AlphaFoldDB" id="A0A0E9XR47"/>
<organism evidence="1">
    <name type="scientific">Anguilla anguilla</name>
    <name type="common">European freshwater eel</name>
    <name type="synonym">Muraena anguilla</name>
    <dbReference type="NCBI Taxonomy" id="7936"/>
    <lineage>
        <taxon>Eukaryota</taxon>
        <taxon>Metazoa</taxon>
        <taxon>Chordata</taxon>
        <taxon>Craniata</taxon>
        <taxon>Vertebrata</taxon>
        <taxon>Euteleostomi</taxon>
        <taxon>Actinopterygii</taxon>
        <taxon>Neopterygii</taxon>
        <taxon>Teleostei</taxon>
        <taxon>Anguilliformes</taxon>
        <taxon>Anguillidae</taxon>
        <taxon>Anguilla</taxon>
    </lineage>
</organism>
<sequence>MQMAGSHFPWIHSVLCQWSRLVVVVV</sequence>
<reference evidence="1" key="1">
    <citation type="submission" date="2014-11" db="EMBL/GenBank/DDBJ databases">
        <authorList>
            <person name="Amaro Gonzalez C."/>
        </authorList>
    </citation>
    <scope>NUCLEOTIDE SEQUENCE</scope>
</reference>
<name>A0A0E9XR47_ANGAN</name>
<evidence type="ECO:0000313" key="1">
    <source>
        <dbReference type="EMBL" id="JAI04887.1"/>
    </source>
</evidence>
<protein>
    <submittedName>
        <fullName evidence="1">Uncharacterized protein</fullName>
    </submittedName>
</protein>
<reference evidence="1" key="2">
    <citation type="journal article" date="2015" name="Fish Shellfish Immunol.">
        <title>Early steps in the European eel (Anguilla anguilla)-Vibrio vulnificus interaction in the gills: Role of the RtxA13 toxin.</title>
        <authorList>
            <person name="Callol A."/>
            <person name="Pajuelo D."/>
            <person name="Ebbesson L."/>
            <person name="Teles M."/>
            <person name="MacKenzie S."/>
            <person name="Amaro C."/>
        </authorList>
    </citation>
    <scope>NUCLEOTIDE SEQUENCE</scope>
</reference>
<dbReference type="EMBL" id="GBXM01003691">
    <property type="protein sequence ID" value="JAI04887.1"/>
    <property type="molecule type" value="Transcribed_RNA"/>
</dbReference>
<accession>A0A0E9XR47</accession>
<proteinExistence type="predicted"/>